<dbReference type="SUPFAM" id="SSF56112">
    <property type="entry name" value="Protein kinase-like (PK-like)"/>
    <property type="match status" value="1"/>
</dbReference>
<dbReference type="PANTHER" id="PTHR44329">
    <property type="entry name" value="SERINE/THREONINE-PROTEIN KINASE TNNI3K-RELATED"/>
    <property type="match status" value="1"/>
</dbReference>
<dbReference type="InterPro" id="IPR011009">
    <property type="entry name" value="Kinase-like_dom_sf"/>
</dbReference>
<keyword evidence="2" id="KW-0418">Kinase</keyword>
<dbReference type="Proteomes" id="UP000006514">
    <property type="component" value="Unassembled WGS sequence"/>
</dbReference>
<feature type="domain" description="Protein kinase" evidence="1">
    <location>
        <begin position="1"/>
        <end position="146"/>
    </location>
</feature>
<dbReference type="Pfam" id="PF00069">
    <property type="entry name" value="Pkinase"/>
    <property type="match status" value="1"/>
</dbReference>
<dbReference type="Gene3D" id="1.10.510.10">
    <property type="entry name" value="Transferase(Phosphotransferase) domain 1"/>
    <property type="match status" value="1"/>
</dbReference>
<keyword evidence="3" id="KW-1185">Reference proteome</keyword>
<accession>J0WPN7</accession>
<dbReference type="GO" id="GO:0004674">
    <property type="term" value="F:protein serine/threonine kinase activity"/>
    <property type="evidence" value="ECO:0007669"/>
    <property type="project" value="TreeGrafter"/>
</dbReference>
<reference evidence="3" key="1">
    <citation type="journal article" date="2012" name="Science">
        <title>The Paleozoic origin of enzymatic lignin decomposition reconstructed from 31 fungal genomes.</title>
        <authorList>
            <person name="Floudas D."/>
            <person name="Binder M."/>
            <person name="Riley R."/>
            <person name="Barry K."/>
            <person name="Blanchette R.A."/>
            <person name="Henrissat B."/>
            <person name="Martinez A.T."/>
            <person name="Otillar R."/>
            <person name="Spatafora J.W."/>
            <person name="Yadav J.S."/>
            <person name="Aerts A."/>
            <person name="Benoit I."/>
            <person name="Boyd A."/>
            <person name="Carlson A."/>
            <person name="Copeland A."/>
            <person name="Coutinho P.M."/>
            <person name="de Vries R.P."/>
            <person name="Ferreira P."/>
            <person name="Findley K."/>
            <person name="Foster B."/>
            <person name="Gaskell J."/>
            <person name="Glotzer D."/>
            <person name="Gorecki P."/>
            <person name="Heitman J."/>
            <person name="Hesse C."/>
            <person name="Hori C."/>
            <person name="Igarashi K."/>
            <person name="Jurgens J.A."/>
            <person name="Kallen N."/>
            <person name="Kersten P."/>
            <person name="Kohler A."/>
            <person name="Kuees U."/>
            <person name="Kumar T.K.A."/>
            <person name="Kuo A."/>
            <person name="LaButti K."/>
            <person name="Larrondo L.F."/>
            <person name="Lindquist E."/>
            <person name="Ling A."/>
            <person name="Lombard V."/>
            <person name="Lucas S."/>
            <person name="Lundell T."/>
            <person name="Martin R."/>
            <person name="McLaughlin D.J."/>
            <person name="Morgenstern I."/>
            <person name="Morin E."/>
            <person name="Murat C."/>
            <person name="Nagy L.G."/>
            <person name="Nolan M."/>
            <person name="Ohm R.A."/>
            <person name="Patyshakuliyeva A."/>
            <person name="Rokas A."/>
            <person name="Ruiz-Duenas F.J."/>
            <person name="Sabat G."/>
            <person name="Salamov A."/>
            <person name="Samejima M."/>
            <person name="Schmutz J."/>
            <person name="Slot J.C."/>
            <person name="St John F."/>
            <person name="Stenlid J."/>
            <person name="Sun H."/>
            <person name="Sun S."/>
            <person name="Syed K."/>
            <person name="Tsang A."/>
            <person name="Wiebenga A."/>
            <person name="Young D."/>
            <person name="Pisabarro A."/>
            <person name="Eastwood D.C."/>
            <person name="Martin F."/>
            <person name="Cullen D."/>
            <person name="Grigoriev I.V."/>
            <person name="Hibbett D.S."/>
        </authorList>
    </citation>
    <scope>NUCLEOTIDE SEQUENCE [LARGE SCALE GENOMIC DNA]</scope>
    <source>
        <strain evidence="3">TFB10046</strain>
    </source>
</reference>
<dbReference type="AlphaFoldDB" id="J0WPN7"/>
<dbReference type="CDD" id="cd00180">
    <property type="entry name" value="PKc"/>
    <property type="match status" value="1"/>
</dbReference>
<gene>
    <name evidence="2" type="ORF">AURDEDRAFT_35448</name>
</gene>
<evidence type="ECO:0000313" key="2">
    <source>
        <dbReference type="EMBL" id="EJD34404.1"/>
    </source>
</evidence>
<dbReference type="InterPro" id="IPR051681">
    <property type="entry name" value="Ser/Thr_Kinases-Pseudokinases"/>
</dbReference>
<dbReference type="GO" id="GO:0005524">
    <property type="term" value="F:ATP binding"/>
    <property type="evidence" value="ECO:0007669"/>
    <property type="project" value="InterPro"/>
</dbReference>
<dbReference type="PANTHER" id="PTHR44329:SF214">
    <property type="entry name" value="PROTEIN KINASE DOMAIN-CONTAINING PROTEIN"/>
    <property type="match status" value="1"/>
</dbReference>
<name>J0WPN7_AURST</name>
<dbReference type="KEGG" id="adl:AURDEDRAFT_35448"/>
<dbReference type="InterPro" id="IPR000719">
    <property type="entry name" value="Prot_kinase_dom"/>
</dbReference>
<dbReference type="InParanoid" id="J0WPN7"/>
<dbReference type="PROSITE" id="PS00108">
    <property type="entry name" value="PROTEIN_KINASE_ST"/>
    <property type="match status" value="1"/>
</dbReference>
<evidence type="ECO:0000313" key="3">
    <source>
        <dbReference type="Proteomes" id="UP000006514"/>
    </source>
</evidence>
<feature type="non-terminal residue" evidence="2">
    <location>
        <position position="1"/>
    </location>
</feature>
<protein>
    <submittedName>
        <fullName evidence="2">Kinase-like protein</fullName>
    </submittedName>
</protein>
<keyword evidence="2" id="KW-0808">Transferase</keyword>
<sequence length="146" mass="15728">HPLILAFLGTANVGEHQGIVSLYMRDGNLMDYIKSHPGCDKKKLILQVAEAVQYLHADEGLVHGDLKCANVLISDYGDALLADFGLSTFAEKSQAAFSTVTGIRAMNTIQFASPELLLGEGNAPVSKTRESDVYAFGMLILEVDTV</sequence>
<dbReference type="OrthoDB" id="4062651at2759"/>
<dbReference type="eggNOG" id="KOG0583">
    <property type="taxonomic scope" value="Eukaryota"/>
</dbReference>
<evidence type="ECO:0000259" key="1">
    <source>
        <dbReference type="PROSITE" id="PS50011"/>
    </source>
</evidence>
<organism evidence="2 3">
    <name type="scientific">Auricularia subglabra (strain TFB-10046 / SS5)</name>
    <name type="common">White-rot fungus</name>
    <name type="synonym">Auricularia delicata (strain TFB10046)</name>
    <dbReference type="NCBI Taxonomy" id="717982"/>
    <lineage>
        <taxon>Eukaryota</taxon>
        <taxon>Fungi</taxon>
        <taxon>Dikarya</taxon>
        <taxon>Basidiomycota</taxon>
        <taxon>Agaricomycotina</taxon>
        <taxon>Agaricomycetes</taxon>
        <taxon>Auriculariales</taxon>
        <taxon>Auriculariaceae</taxon>
        <taxon>Auricularia</taxon>
    </lineage>
</organism>
<dbReference type="EMBL" id="JH687952">
    <property type="protein sequence ID" value="EJD34404.1"/>
    <property type="molecule type" value="Genomic_DNA"/>
</dbReference>
<dbReference type="PROSITE" id="PS50011">
    <property type="entry name" value="PROTEIN_KINASE_DOM"/>
    <property type="match status" value="1"/>
</dbReference>
<dbReference type="InterPro" id="IPR008271">
    <property type="entry name" value="Ser/Thr_kinase_AS"/>
</dbReference>
<proteinExistence type="predicted"/>
<feature type="non-terminal residue" evidence="2">
    <location>
        <position position="146"/>
    </location>
</feature>
<dbReference type="SMART" id="SM00220">
    <property type="entry name" value="S_TKc"/>
    <property type="match status" value="1"/>
</dbReference>